<reference evidence="1 3" key="2">
    <citation type="submission" date="2019-04" db="EMBL/GenBank/DDBJ databases">
        <authorList>
            <consortium name="GenomeTrakr network: Whole genome sequencing for foodborne pathogen traceback"/>
        </authorList>
    </citation>
    <scope>NUCLEOTIDE SEQUENCE [LARGE SCALE GENOMIC DNA]</scope>
    <source>
        <strain evidence="1 3">CFSAN072474</strain>
    </source>
</reference>
<dbReference type="RefSeq" id="WP_003734737.1">
    <property type="nucleotide sequence ID" value="NZ_CAJNOY010000014.1"/>
</dbReference>
<dbReference type="SUPFAM" id="SSF52467">
    <property type="entry name" value="DHS-like NAD/FAD-binding domain"/>
    <property type="match status" value="1"/>
</dbReference>
<evidence type="ECO:0000313" key="2">
    <source>
        <dbReference type="EMBL" id="HAA8054463.1"/>
    </source>
</evidence>
<accession>A0A3D7VHD5</accession>
<dbReference type="EMBL" id="AABEKY010000011">
    <property type="protein sequence ID" value="EAG9388697.1"/>
    <property type="molecule type" value="Genomic_DNA"/>
</dbReference>
<reference evidence="2" key="1">
    <citation type="journal article" date="2018" name="Genome Biol.">
        <title>SKESA: strategic k-mer extension for scrupulous assemblies.</title>
        <authorList>
            <person name="Souvorov A."/>
            <person name="Agarwala R."/>
            <person name="Lipman D.J."/>
        </authorList>
    </citation>
    <scope>NUCLEOTIDE SEQUENCE [LARGE SCALE GENOMIC DNA]</scope>
    <source>
        <strain evidence="2">09CEB371LM</strain>
    </source>
</reference>
<dbReference type="InterPro" id="IPR029035">
    <property type="entry name" value="DHS-like_NAD/FAD-binding_dom"/>
</dbReference>
<dbReference type="EMBL" id="DAAEEB010000015">
    <property type="protein sequence ID" value="HAA8054463.1"/>
    <property type="molecule type" value="Genomic_DNA"/>
</dbReference>
<name>A0A3D7VHD5_LISMN</name>
<proteinExistence type="predicted"/>
<sequence length="1062" mass="124347">MVQYYTDKEFTDLTHTLAKAVKDFNLVVFVGAGTSLSQGYPNWNGYIEKLIHFWQFNIQHVAGGKVTVTNELLSQFDEILNSNTTPKRKIDLLHTLLQDILEEDFKEVKLNFEEYFFKDVVPDYIENSVLVEMIKLDPIFITSNYDFEIERHLKVSKQKGAFKPINNIREFVESNNKLRSGDVLHLHGTTQGNWDFFVNSSVDYSRQYLKESSDFNSLSKWFQERNPVVLFIGSSMEEEEILSLLPATTKNFALMKANSNETRSFRKIYNKTYQNNNNTTIFWYGDSYDDLPGKVSEIVKAIENELEIPQSIDDWNILHSVSTKDKIYKEILEKHIEDKRFLFDIFKAEDPNLEKKILKNTFSSHILLDKISDISSFWTMIDKNFETLDEEQVRSIISIFQKQSLSVYWKEIFKVFEKLKESEPIGQDDINKMRRNLSQEQEIIETAFSSDADLMGYWLIEQLQKETSNRSSIFYDDEILSINLKSEMIPLIVKLMTDETRYIYWSFKEIISDELIRIIYVSLLNDKMLLDNKSILDNCPDLLLESHPFQRILVSIDNEVGLNDSIKNKLITKIDFSNTTFGSELNLFSRKHKDEIEELGIEISRDYQDMIFGVESGFVHQKSFIDINQILSEDMDAILEILLPKQDELSSKREDFFSESTYQETSNFLLSLLNKNDEVSKKVKQIILEKGLLLYPIYDKLFVEILVNNTYCTELRNESLNIFLEKFSLKSFSWEEKKFFEALIDKEEFENLAFEKLLKVNVNELNYDYVFVDKTRPELLEVNDFINTELGRYLEILIKLNKKEYSRRSEIKNIISQVNSKPFKEFSQGALSLVNSSVDLEEITINTFQGYSYVVRGFQEKSLEKFKSVGQELLKKGLVNDLNKDNLFILSLSMINPREEEMEINWSEINFSRIFDIILQNELEFAFESQWIENIILKDEDGQYGVSILYSIKREQALIDKSKKLVNIFEKEISNYSGEIKVDLLPHAIKKQDNPQKKDLLIRFFFILLDNAKLAQSYFGSGMLADLMMHLNSSLQKKLAKHPKLSTILSPLEIENLKREIE</sequence>
<evidence type="ECO:0000313" key="3">
    <source>
        <dbReference type="Proteomes" id="UP000522199"/>
    </source>
</evidence>
<protein>
    <recommendedName>
        <fullName evidence="4">SIR2-like domain-containing protein</fullName>
    </recommendedName>
</protein>
<evidence type="ECO:0000313" key="1">
    <source>
        <dbReference type="EMBL" id="EAG9388697.1"/>
    </source>
</evidence>
<dbReference type="AlphaFoldDB" id="A0A3D7VHD5"/>
<reference evidence="2" key="3">
    <citation type="submission" date="2019-10" db="EMBL/GenBank/DDBJ databases">
        <authorList>
            <consortium name="NCBI Pathogen Detection Project"/>
        </authorList>
    </citation>
    <scope>NUCLEOTIDE SEQUENCE</scope>
    <source>
        <strain evidence="2">09CEB371LM</strain>
    </source>
</reference>
<comment type="caution">
    <text evidence="1">The sequence shown here is derived from an EMBL/GenBank/DDBJ whole genome shotgun (WGS) entry which is preliminary data.</text>
</comment>
<organism evidence="1 3">
    <name type="scientific">Listeria monocytogenes</name>
    <dbReference type="NCBI Taxonomy" id="1639"/>
    <lineage>
        <taxon>Bacteria</taxon>
        <taxon>Bacillati</taxon>
        <taxon>Bacillota</taxon>
        <taxon>Bacilli</taxon>
        <taxon>Bacillales</taxon>
        <taxon>Listeriaceae</taxon>
        <taxon>Listeria</taxon>
    </lineage>
</organism>
<gene>
    <name evidence="1" type="ORF">CW845_14470</name>
    <name evidence="2" type="ORF">GHH22_15100</name>
</gene>
<dbReference type="Proteomes" id="UP000522199">
    <property type="component" value="Unassembled WGS sequence"/>
</dbReference>
<evidence type="ECO:0008006" key="4">
    <source>
        <dbReference type="Google" id="ProtNLM"/>
    </source>
</evidence>
<dbReference type="Proteomes" id="UP000840039">
    <property type="component" value="Unassembled WGS sequence"/>
</dbReference>